<dbReference type="CDD" id="cd06568">
    <property type="entry name" value="GH20_SpHex_like"/>
    <property type="match status" value="1"/>
</dbReference>
<dbReference type="SUPFAM" id="SSF51445">
    <property type="entry name" value="(Trans)glycosidases"/>
    <property type="match status" value="1"/>
</dbReference>
<feature type="signal peptide" evidence="7">
    <location>
        <begin position="1"/>
        <end position="16"/>
    </location>
</feature>
<feature type="chain" id="PRO_5017181215" description="beta-N-acetylhexosaminidase" evidence="7">
    <location>
        <begin position="17"/>
        <end position="525"/>
    </location>
</feature>
<dbReference type="Pfam" id="PF00728">
    <property type="entry name" value="Glyco_hydro_20"/>
    <property type="match status" value="1"/>
</dbReference>
<dbReference type="Gene3D" id="3.30.379.10">
    <property type="entry name" value="Chitobiase/beta-hexosaminidase domain 2-like"/>
    <property type="match status" value="1"/>
</dbReference>
<comment type="caution">
    <text evidence="10">The sequence shown here is derived from an EMBL/GenBank/DDBJ whole genome shotgun (WGS) entry which is preliminary data.</text>
</comment>
<reference evidence="10 11" key="1">
    <citation type="submission" date="2018-08" db="EMBL/GenBank/DDBJ databases">
        <title>Proposal of Muricauda 72 sp.nov. and Muricauda NH166 sp.nov., isolated from seawater.</title>
        <authorList>
            <person name="Cheng H."/>
            <person name="Wu Y.-H."/>
            <person name="Guo L.-L."/>
            <person name="Xu X.-W."/>
        </authorList>
    </citation>
    <scope>NUCLEOTIDE SEQUENCE [LARGE SCALE GENOMIC DNA]</scope>
    <source>
        <strain evidence="10 11">KCTC 22173</strain>
    </source>
</reference>
<comment type="similarity">
    <text evidence="2">Belongs to the glycosyl hydrolase 20 family.</text>
</comment>
<dbReference type="Gene3D" id="3.20.20.80">
    <property type="entry name" value="Glycosidases"/>
    <property type="match status" value="1"/>
</dbReference>
<organism evidence="10 11">
    <name type="scientific">Flagellimonas lutimaris</name>
    <dbReference type="NCBI Taxonomy" id="475082"/>
    <lineage>
        <taxon>Bacteria</taxon>
        <taxon>Pseudomonadati</taxon>
        <taxon>Bacteroidota</taxon>
        <taxon>Flavobacteriia</taxon>
        <taxon>Flavobacteriales</taxon>
        <taxon>Flavobacteriaceae</taxon>
        <taxon>Flagellimonas</taxon>
    </lineage>
</organism>
<dbReference type="GO" id="GO:0016020">
    <property type="term" value="C:membrane"/>
    <property type="evidence" value="ECO:0007669"/>
    <property type="project" value="TreeGrafter"/>
</dbReference>
<dbReference type="GO" id="GO:0005975">
    <property type="term" value="P:carbohydrate metabolic process"/>
    <property type="evidence" value="ECO:0007669"/>
    <property type="project" value="InterPro"/>
</dbReference>
<evidence type="ECO:0000256" key="4">
    <source>
        <dbReference type="ARBA" id="ARBA00022801"/>
    </source>
</evidence>
<feature type="domain" description="Beta-hexosaminidase bacterial type N-terminal" evidence="9">
    <location>
        <begin position="36"/>
        <end position="170"/>
    </location>
</feature>
<dbReference type="OrthoDB" id="9763537at2"/>
<gene>
    <name evidence="10" type="ORF">D2V08_12230</name>
</gene>
<dbReference type="PIRSF" id="PIRSF001093">
    <property type="entry name" value="B-hxosamndse_ab_euk"/>
    <property type="match status" value="1"/>
</dbReference>
<evidence type="ECO:0000259" key="8">
    <source>
        <dbReference type="Pfam" id="PF00728"/>
    </source>
</evidence>
<evidence type="ECO:0000256" key="2">
    <source>
        <dbReference type="ARBA" id="ARBA00006285"/>
    </source>
</evidence>
<dbReference type="InterPro" id="IPR015883">
    <property type="entry name" value="Glyco_hydro_20_cat"/>
</dbReference>
<evidence type="ECO:0000256" key="1">
    <source>
        <dbReference type="ARBA" id="ARBA00001231"/>
    </source>
</evidence>
<dbReference type="InterPro" id="IPR015882">
    <property type="entry name" value="HEX_bac_N"/>
</dbReference>
<dbReference type="Proteomes" id="UP000266067">
    <property type="component" value="Unassembled WGS sequence"/>
</dbReference>
<dbReference type="PRINTS" id="PR00738">
    <property type="entry name" value="GLHYDRLASE20"/>
</dbReference>
<dbReference type="SUPFAM" id="SSF55545">
    <property type="entry name" value="beta-N-acetylhexosaminidase-like domain"/>
    <property type="match status" value="1"/>
</dbReference>
<keyword evidence="5" id="KW-0326">Glycosidase</keyword>
<dbReference type="EMBL" id="QXFH01000074">
    <property type="protein sequence ID" value="RIV32479.1"/>
    <property type="molecule type" value="Genomic_DNA"/>
</dbReference>
<sequence>MIYRSILLFVAVICMAACQTEKEEINFPKTDLANAPLIPKPIKTIPTGSAFGLDAGTAIYTSTTDPEFEKVGKFLSDNIKSKTGLDVAVNASTEEKLERLIYINQSDSVDLETPESYQLYIKKDSILLNAKTAAGAFRGVQTLRQLIPETSNDTLTDQPIWVIPSGKIMDAPKYGYRGSMLDVARHFFTVEEVKKYIDALAYYKFNTLHLHLSDDQGWRIEIKSWPKLTEVGGASEVGGGEGGFYTQEQYKDIVAYAADRHITIVPEIDMPGHTNAASLSYPFLHYAGAETPRVRTDMKVGYSSFDAQKDTVYSFLDDVIGEIATMSPGPYFHIGGDESHVTKKSDYILFVEKVEKIVQKHGKRMIGWNEIAQADISSNSIAQLWNEPENALKAAENGSKIIISPAKKAYLDMQYDSISEYGLHWAGYIPVDVGYQWDPETYVEGISKESILGIEAPLWSETISNGSELEYLAFPRIIGYAELGWSPSEHLNWDDYKERLSAQIPYLEAMQINYYPTKLVDWEKE</sequence>
<accession>A0A3A1N518</accession>
<dbReference type="GO" id="GO:0030203">
    <property type="term" value="P:glycosaminoglycan metabolic process"/>
    <property type="evidence" value="ECO:0007669"/>
    <property type="project" value="TreeGrafter"/>
</dbReference>
<evidence type="ECO:0000256" key="3">
    <source>
        <dbReference type="ARBA" id="ARBA00012663"/>
    </source>
</evidence>
<evidence type="ECO:0000313" key="11">
    <source>
        <dbReference type="Proteomes" id="UP000266067"/>
    </source>
</evidence>
<keyword evidence="7" id="KW-0732">Signal</keyword>
<evidence type="ECO:0000256" key="5">
    <source>
        <dbReference type="ARBA" id="ARBA00023295"/>
    </source>
</evidence>
<dbReference type="InterPro" id="IPR017853">
    <property type="entry name" value="GH"/>
</dbReference>
<proteinExistence type="inferred from homology"/>
<feature type="active site" description="Proton donor" evidence="6">
    <location>
        <position position="338"/>
    </location>
</feature>
<evidence type="ECO:0000313" key="10">
    <source>
        <dbReference type="EMBL" id="RIV32479.1"/>
    </source>
</evidence>
<dbReference type="EC" id="3.2.1.52" evidence="3"/>
<dbReference type="GO" id="GO:0004563">
    <property type="term" value="F:beta-N-acetylhexosaminidase activity"/>
    <property type="evidence" value="ECO:0007669"/>
    <property type="project" value="UniProtKB-EC"/>
</dbReference>
<dbReference type="InterPro" id="IPR025705">
    <property type="entry name" value="Beta_hexosaminidase_sua/sub"/>
</dbReference>
<dbReference type="AlphaFoldDB" id="A0A3A1N518"/>
<feature type="domain" description="Glycoside hydrolase family 20 catalytic" evidence="8">
    <location>
        <begin position="174"/>
        <end position="487"/>
    </location>
</feature>
<dbReference type="InterPro" id="IPR029018">
    <property type="entry name" value="Hex-like_dom2"/>
</dbReference>
<keyword evidence="11" id="KW-1185">Reference proteome</keyword>
<comment type="catalytic activity">
    <reaction evidence="1">
        <text>Hydrolysis of terminal non-reducing N-acetyl-D-hexosamine residues in N-acetyl-beta-D-hexosaminides.</text>
        <dbReference type="EC" id="3.2.1.52"/>
    </reaction>
</comment>
<name>A0A3A1N518_9FLAO</name>
<keyword evidence="4" id="KW-0378">Hydrolase</keyword>
<dbReference type="PANTHER" id="PTHR22600:SF57">
    <property type="entry name" value="BETA-N-ACETYLHEXOSAMINIDASE"/>
    <property type="match status" value="1"/>
</dbReference>
<evidence type="ECO:0000259" key="9">
    <source>
        <dbReference type="Pfam" id="PF02838"/>
    </source>
</evidence>
<evidence type="ECO:0000256" key="6">
    <source>
        <dbReference type="PIRSR" id="PIRSR625705-1"/>
    </source>
</evidence>
<evidence type="ECO:0000256" key="7">
    <source>
        <dbReference type="SAM" id="SignalP"/>
    </source>
</evidence>
<dbReference type="PANTHER" id="PTHR22600">
    <property type="entry name" value="BETA-HEXOSAMINIDASE"/>
    <property type="match status" value="1"/>
</dbReference>
<protein>
    <recommendedName>
        <fullName evidence="3">beta-N-acetylhexosaminidase</fullName>
        <ecNumber evidence="3">3.2.1.52</ecNumber>
    </recommendedName>
</protein>
<dbReference type="Pfam" id="PF02838">
    <property type="entry name" value="Glyco_hydro_20b"/>
    <property type="match status" value="1"/>
</dbReference>